<evidence type="ECO:0000313" key="5">
    <source>
        <dbReference type="Proteomes" id="UP000261660"/>
    </source>
</evidence>
<dbReference type="Pfam" id="PF02752">
    <property type="entry name" value="Arrestin_C"/>
    <property type="match status" value="1"/>
</dbReference>
<evidence type="ECO:0000259" key="3">
    <source>
        <dbReference type="SMART" id="SM01017"/>
    </source>
</evidence>
<dbReference type="PANTHER" id="PTHR11188">
    <property type="entry name" value="ARRESTIN DOMAIN CONTAINING PROTEIN"/>
    <property type="match status" value="1"/>
</dbReference>
<organism evidence="4 5">
    <name type="scientific">Labrus bergylta</name>
    <name type="common">ballan wrasse</name>
    <dbReference type="NCBI Taxonomy" id="56723"/>
    <lineage>
        <taxon>Eukaryota</taxon>
        <taxon>Metazoa</taxon>
        <taxon>Chordata</taxon>
        <taxon>Craniata</taxon>
        <taxon>Vertebrata</taxon>
        <taxon>Euteleostomi</taxon>
        <taxon>Actinopterygii</taxon>
        <taxon>Neopterygii</taxon>
        <taxon>Teleostei</taxon>
        <taxon>Neoteleostei</taxon>
        <taxon>Acanthomorphata</taxon>
        <taxon>Eupercaria</taxon>
        <taxon>Labriformes</taxon>
        <taxon>Labridae</taxon>
        <taxon>Labrus</taxon>
    </lineage>
</organism>
<dbReference type="InterPro" id="IPR011022">
    <property type="entry name" value="Arrestin_C-like"/>
</dbReference>
<keyword evidence="5" id="KW-1185">Reference proteome</keyword>
<evidence type="ECO:0000256" key="2">
    <source>
        <dbReference type="SAM" id="MobiDB-lite"/>
    </source>
</evidence>
<dbReference type="InterPro" id="IPR050357">
    <property type="entry name" value="Arrestin_domain-protein"/>
</dbReference>
<dbReference type="Gene3D" id="2.60.40.640">
    <property type="match status" value="2"/>
</dbReference>
<dbReference type="SMART" id="SM01017">
    <property type="entry name" value="Arrestin_C"/>
    <property type="match status" value="1"/>
</dbReference>
<evidence type="ECO:0000256" key="1">
    <source>
        <dbReference type="ARBA" id="ARBA00005298"/>
    </source>
</evidence>
<feature type="region of interest" description="Disordered" evidence="2">
    <location>
        <begin position="291"/>
        <end position="366"/>
    </location>
</feature>
<reference evidence="4" key="1">
    <citation type="submission" date="2025-08" db="UniProtKB">
        <authorList>
            <consortium name="Ensembl"/>
        </authorList>
    </citation>
    <scope>IDENTIFICATION</scope>
</reference>
<dbReference type="Proteomes" id="UP000261660">
    <property type="component" value="Unplaced"/>
</dbReference>
<comment type="similarity">
    <text evidence="1">Belongs to the arrestin family.</text>
</comment>
<reference evidence="4" key="2">
    <citation type="submission" date="2025-09" db="UniProtKB">
        <authorList>
            <consortium name="Ensembl"/>
        </authorList>
    </citation>
    <scope>IDENTIFICATION</scope>
</reference>
<dbReference type="InterPro" id="IPR014756">
    <property type="entry name" value="Ig_E-set"/>
</dbReference>
<dbReference type="InParanoid" id="A0A3Q3KZY3"/>
<proteinExistence type="inferred from homology"/>
<dbReference type="SUPFAM" id="SSF81296">
    <property type="entry name" value="E set domains"/>
    <property type="match status" value="2"/>
</dbReference>
<dbReference type="Pfam" id="PF00339">
    <property type="entry name" value="Arrestin_N"/>
    <property type="match status" value="1"/>
</dbReference>
<dbReference type="GO" id="GO:0031625">
    <property type="term" value="F:ubiquitin protein ligase binding"/>
    <property type="evidence" value="ECO:0007669"/>
    <property type="project" value="TreeGrafter"/>
</dbReference>
<evidence type="ECO:0000313" key="4">
    <source>
        <dbReference type="Ensembl" id="ENSLBEP00000002169.1"/>
    </source>
</evidence>
<feature type="compositionally biased region" description="Pro residues" evidence="2">
    <location>
        <begin position="297"/>
        <end position="314"/>
    </location>
</feature>
<name>A0A3Q3KZY3_9LABR</name>
<feature type="domain" description="Arrestin C-terminal-like" evidence="3">
    <location>
        <begin position="160"/>
        <end position="284"/>
    </location>
</feature>
<feature type="compositionally biased region" description="Pro residues" evidence="2">
    <location>
        <begin position="321"/>
        <end position="342"/>
    </location>
</feature>
<sequence>MGKLQEFEITFDKNKEVYSAGESISGTVKIKLAHALLCKAIKVNCNGFCGITSKVNDTTWTMEEQYFNSSVSVADKGTLKEGEHTFPFKFLIPETAPTSFEGNYGRIVYRVRAFIDTPRFAKDYNTEKPFYMLRLLNLNEVPDGTSSSAVTQQFTYMLMKTGTIVLKAQADMKGYTPGQIIQVTALIHNQSGKNTGNMAASLMQRVTYEMKRPVHDLRTIAEVEGGVVKAGKEVEWKEQIIIPPLPQSSLVGCDLIKIEYYVKVSLKSPDVSLTLPIHIGNVSLDKKTALFQKSSSPPSPPPTSPSPPMKPPPHCHLALPLNPPPVPPRGPGCPPIIPPALPPADYQQGAEGGSPMNDGYPNKRQSQLVSPNAFSYAPGLFFPQNQQQNVPGTVPGGSPGATAPYPTGGAVAMPTPNILPPDYGTSSYPHEAPPSYDESCNT</sequence>
<accession>A0A3Q3KZY3</accession>
<dbReference type="GO" id="GO:1990756">
    <property type="term" value="F:ubiquitin-like ligase-substrate adaptor activity"/>
    <property type="evidence" value="ECO:0007669"/>
    <property type="project" value="TreeGrafter"/>
</dbReference>
<dbReference type="GeneTree" id="ENSGT00940000166440"/>
<feature type="region of interest" description="Disordered" evidence="2">
    <location>
        <begin position="389"/>
        <end position="442"/>
    </location>
</feature>
<dbReference type="GO" id="GO:0007399">
    <property type="term" value="P:nervous system development"/>
    <property type="evidence" value="ECO:0007669"/>
    <property type="project" value="UniProtKB-ARBA"/>
</dbReference>
<dbReference type="STRING" id="56723.ENSLBEP00000002169"/>
<dbReference type="PANTHER" id="PTHR11188:SF176">
    <property type="entry name" value="ARRESTIN DOMAIN-CONTAINING PROTEIN 1"/>
    <property type="match status" value="1"/>
</dbReference>
<dbReference type="AlphaFoldDB" id="A0A3Q3KZY3"/>
<dbReference type="GO" id="GO:0005737">
    <property type="term" value="C:cytoplasm"/>
    <property type="evidence" value="ECO:0007669"/>
    <property type="project" value="TreeGrafter"/>
</dbReference>
<protein>
    <submittedName>
        <fullName evidence="4">Arrestin domain containing 1a</fullName>
    </submittedName>
</protein>
<dbReference type="InterPro" id="IPR011021">
    <property type="entry name" value="Arrestin-like_N"/>
</dbReference>
<dbReference type="GO" id="GO:0015031">
    <property type="term" value="P:protein transport"/>
    <property type="evidence" value="ECO:0007669"/>
    <property type="project" value="TreeGrafter"/>
</dbReference>
<dbReference type="InterPro" id="IPR014752">
    <property type="entry name" value="Arrestin-like_C"/>
</dbReference>
<dbReference type="Ensembl" id="ENSLBET00000002298.1">
    <property type="protein sequence ID" value="ENSLBEP00000002169.1"/>
    <property type="gene ID" value="ENSLBEG00000001617.1"/>
</dbReference>